<organism evidence="6 7">
    <name type="scientific">Dissostichus mawsoni</name>
    <name type="common">Antarctic cod</name>
    <dbReference type="NCBI Taxonomy" id="36200"/>
    <lineage>
        <taxon>Eukaryota</taxon>
        <taxon>Metazoa</taxon>
        <taxon>Chordata</taxon>
        <taxon>Craniata</taxon>
        <taxon>Vertebrata</taxon>
        <taxon>Euteleostomi</taxon>
        <taxon>Actinopterygii</taxon>
        <taxon>Neopterygii</taxon>
        <taxon>Teleostei</taxon>
        <taxon>Neoteleostei</taxon>
        <taxon>Acanthomorphata</taxon>
        <taxon>Eupercaria</taxon>
        <taxon>Perciformes</taxon>
        <taxon>Notothenioidei</taxon>
        <taxon>Nototheniidae</taxon>
        <taxon>Dissostichus</taxon>
    </lineage>
</organism>
<evidence type="ECO:0000256" key="4">
    <source>
        <dbReference type="PROSITE-ProRule" id="PRU00302"/>
    </source>
</evidence>
<keyword evidence="3 4" id="KW-1015">Disulfide bond</keyword>
<dbReference type="SMART" id="SM00032">
    <property type="entry name" value="CCP"/>
    <property type="match status" value="5"/>
</dbReference>
<feature type="disulfide bond" evidence="4">
    <location>
        <begin position="372"/>
        <end position="399"/>
    </location>
</feature>
<keyword evidence="7" id="KW-1185">Reference proteome</keyword>
<dbReference type="SUPFAM" id="SSF57535">
    <property type="entry name" value="Complement control module/SCR domain"/>
    <property type="match status" value="6"/>
</dbReference>
<evidence type="ECO:0000256" key="2">
    <source>
        <dbReference type="ARBA" id="ARBA00022737"/>
    </source>
</evidence>
<evidence type="ECO:0000313" key="6">
    <source>
        <dbReference type="EMBL" id="KAF3861130.1"/>
    </source>
</evidence>
<dbReference type="CDD" id="cd00033">
    <property type="entry name" value="CCP"/>
    <property type="match status" value="3"/>
</dbReference>
<accession>A0A7J5ZHL5</accession>
<feature type="domain" description="Sushi" evidence="5">
    <location>
        <begin position="218"/>
        <end position="280"/>
    </location>
</feature>
<feature type="disulfide bond" evidence="4">
    <location>
        <begin position="251"/>
        <end position="278"/>
    </location>
</feature>
<dbReference type="AlphaFoldDB" id="A0A7J5ZHL5"/>
<comment type="caution">
    <text evidence="4">Lacks conserved residue(s) required for the propagation of feature annotation.</text>
</comment>
<dbReference type="InterPro" id="IPR000436">
    <property type="entry name" value="Sushi_SCR_CCP_dom"/>
</dbReference>
<comment type="caution">
    <text evidence="6">The sequence shown here is derived from an EMBL/GenBank/DDBJ whole genome shotgun (WGS) entry which is preliminary data.</text>
</comment>
<dbReference type="InterPro" id="IPR051277">
    <property type="entry name" value="SEZ6_CSMD_C4BPB_Regulators"/>
</dbReference>
<dbReference type="PANTHER" id="PTHR45656">
    <property type="entry name" value="PROTEIN CBR-CLEC-78"/>
    <property type="match status" value="1"/>
</dbReference>
<dbReference type="Pfam" id="PF00084">
    <property type="entry name" value="Sushi"/>
    <property type="match status" value="4"/>
</dbReference>
<proteinExistence type="predicted"/>
<feature type="disulfide bond" evidence="4">
    <location>
        <begin position="343"/>
        <end position="386"/>
    </location>
</feature>
<dbReference type="PROSITE" id="PS50923">
    <property type="entry name" value="SUSHI"/>
    <property type="match status" value="4"/>
</dbReference>
<protein>
    <recommendedName>
        <fullName evidence="5">Sushi domain-containing protein</fullName>
    </recommendedName>
</protein>
<sequence>MMDVDIHHVDVQHVDVHHVDVHHVHHVDVHHVDSHQSTSITSTSITSTAIKSTSNMSTSITSTSITSTSITSTSSTSTPITSTSITSTAITSTSITSTSITSTAITSTSITMSTSSMSTSIMSTSIMSTSIMSTSIMSTAIMSTSIMSTSIMSTSITSTSITSTSIMSTAITSTSITSTSITSTAIKSTSNMSTSITSTSITSTSSTSTPSRRPQVLKQCSAPPEYQHARLVKKYSGLQKFLSGEKVYYDCAEDFTPSRGSRAAQCVAGRWGKLTLKCEKRSCGNAGALPHGEFQYEGNSFVGEKAYAVCNEGYSLKGLDYIICKKSGWTSEIPSCEEGEATCPPPAVARHLVSSAGAVSVHRVGVSVNFTCSQGFQLDGAQSIRCGAGGLWQPPPPQCRPAPNTTLSPNEGRGCRVPVNTDNTNLADRYITKTLFASGDHVHYVCDVGYVQASGSRYRSVSRERKSCGSAGEIMNGQFTYTGLEFGDHATAVCDEGKATRNCLSKGWDARVPACEAVVCEEPSTVTNAEMRGPHEPPYAYRTVISYHCRAGTLIGQRNIWCTKDGTAQNKQFQERDFLSIECEWGYTMSGPSSITCGHDGRWSPGLPKCTPRRSWRGY</sequence>
<dbReference type="InterPro" id="IPR035976">
    <property type="entry name" value="Sushi/SCR/CCP_sf"/>
</dbReference>
<dbReference type="Proteomes" id="UP000518266">
    <property type="component" value="Unassembled WGS sequence"/>
</dbReference>
<evidence type="ECO:0000259" key="5">
    <source>
        <dbReference type="PROSITE" id="PS50923"/>
    </source>
</evidence>
<keyword evidence="2" id="KW-0677">Repeat</keyword>
<name>A0A7J5ZHL5_DISMA</name>
<feature type="disulfide bond" evidence="4">
    <location>
        <begin position="583"/>
        <end position="610"/>
    </location>
</feature>
<feature type="domain" description="Sushi" evidence="5">
    <location>
        <begin position="281"/>
        <end position="338"/>
    </location>
</feature>
<dbReference type="PANTHER" id="PTHR45656:SF4">
    <property type="entry name" value="PROTEIN CBR-CLEC-78"/>
    <property type="match status" value="1"/>
</dbReference>
<reference evidence="6 7" key="1">
    <citation type="submission" date="2020-03" db="EMBL/GenBank/DDBJ databases">
        <title>Dissostichus mawsoni Genome sequencing and assembly.</title>
        <authorList>
            <person name="Park H."/>
        </authorList>
    </citation>
    <scope>NUCLEOTIDE SEQUENCE [LARGE SCALE GENOMIC DNA]</scope>
    <source>
        <strain evidence="6">DM0001</strain>
        <tissue evidence="6">Muscle</tissue>
    </source>
</reference>
<evidence type="ECO:0000313" key="7">
    <source>
        <dbReference type="Proteomes" id="UP000518266"/>
    </source>
</evidence>
<evidence type="ECO:0000256" key="3">
    <source>
        <dbReference type="ARBA" id="ARBA00023157"/>
    </source>
</evidence>
<keyword evidence="4" id="KW-0768">Sushi</keyword>
<keyword evidence="1" id="KW-0732">Signal</keyword>
<feature type="domain" description="Sushi" evidence="5">
    <location>
        <begin position="560"/>
        <end position="612"/>
    </location>
</feature>
<dbReference type="EMBL" id="JAAKFY010000002">
    <property type="protein sequence ID" value="KAF3861130.1"/>
    <property type="molecule type" value="Genomic_DNA"/>
</dbReference>
<feature type="domain" description="Sushi" evidence="5">
    <location>
        <begin position="341"/>
        <end position="401"/>
    </location>
</feature>
<dbReference type="Gene3D" id="2.10.70.10">
    <property type="entry name" value="Complement Module, domain 1"/>
    <property type="match status" value="7"/>
</dbReference>
<gene>
    <name evidence="6" type="ORF">F7725_001385</name>
</gene>
<dbReference type="OrthoDB" id="6127264at2759"/>
<evidence type="ECO:0000256" key="1">
    <source>
        <dbReference type="ARBA" id="ARBA00022729"/>
    </source>
</evidence>